<name>A0AAW9NQQ9_9BACL</name>
<gene>
    <name evidence="1" type="ORF">P9B03_04010</name>
</gene>
<dbReference type="AlphaFoldDB" id="A0AAW9NQQ9"/>
<dbReference type="RefSeq" id="WP_326122071.1">
    <property type="nucleotide sequence ID" value="NZ_JARSFG010000005.1"/>
</dbReference>
<organism evidence="1 2">
    <name type="scientific">Metasolibacillus meyeri</name>
    <dbReference type="NCBI Taxonomy" id="1071052"/>
    <lineage>
        <taxon>Bacteria</taxon>
        <taxon>Bacillati</taxon>
        <taxon>Bacillota</taxon>
        <taxon>Bacilli</taxon>
        <taxon>Bacillales</taxon>
        <taxon>Caryophanaceae</taxon>
        <taxon>Metasolibacillus</taxon>
    </lineage>
</organism>
<evidence type="ECO:0000313" key="2">
    <source>
        <dbReference type="Proteomes" id="UP001344888"/>
    </source>
</evidence>
<reference evidence="1 2" key="1">
    <citation type="submission" date="2023-03" db="EMBL/GenBank/DDBJ databases">
        <title>Bacillus Genome Sequencing.</title>
        <authorList>
            <person name="Dunlap C."/>
        </authorList>
    </citation>
    <scope>NUCLEOTIDE SEQUENCE [LARGE SCALE GENOMIC DNA]</scope>
    <source>
        <strain evidence="1 2">B-59205</strain>
    </source>
</reference>
<sequence length="85" mass="9685">MKKVTIEFIETLSYNREIIIEVPNDVTERELDKFLNAVERGADYAGDVPFLLAKHIQGAVIVDPPCEDLDSPDRSEIEFQSFDID</sequence>
<evidence type="ECO:0000313" key="1">
    <source>
        <dbReference type="EMBL" id="MEC1177639.1"/>
    </source>
</evidence>
<comment type="caution">
    <text evidence="1">The sequence shown here is derived from an EMBL/GenBank/DDBJ whole genome shotgun (WGS) entry which is preliminary data.</text>
</comment>
<dbReference type="EMBL" id="JARSFG010000005">
    <property type="protein sequence ID" value="MEC1177639.1"/>
    <property type="molecule type" value="Genomic_DNA"/>
</dbReference>
<keyword evidence="2" id="KW-1185">Reference proteome</keyword>
<dbReference type="Proteomes" id="UP001344888">
    <property type="component" value="Unassembled WGS sequence"/>
</dbReference>
<protein>
    <submittedName>
        <fullName evidence="1">Uncharacterized protein</fullName>
    </submittedName>
</protein>
<proteinExistence type="predicted"/>
<accession>A0AAW9NQQ9</accession>